<protein>
    <submittedName>
        <fullName evidence="1">Uncharacterized protein</fullName>
    </submittedName>
</protein>
<comment type="caution">
    <text evidence="1">The sequence shown here is derived from an EMBL/GenBank/DDBJ whole genome shotgun (WGS) entry which is preliminary data.</text>
</comment>
<name>A0A5C5CPM8_9HYPH</name>
<dbReference type="Proteomes" id="UP000313390">
    <property type="component" value="Unassembled WGS sequence"/>
</dbReference>
<gene>
    <name evidence="1" type="ORF">FIB18_07185</name>
</gene>
<organism evidence="1 2">
    <name type="scientific">Brucella pecoris</name>
    <dbReference type="NCBI Taxonomy" id="867683"/>
    <lineage>
        <taxon>Bacteria</taxon>
        <taxon>Pseudomonadati</taxon>
        <taxon>Pseudomonadota</taxon>
        <taxon>Alphaproteobacteria</taxon>
        <taxon>Hyphomicrobiales</taxon>
        <taxon>Brucellaceae</taxon>
        <taxon>Brucella/Ochrobactrum group</taxon>
        <taxon>Brucella</taxon>
    </lineage>
</organism>
<dbReference type="EMBL" id="VEWK01000003">
    <property type="protein sequence ID" value="TNV13442.1"/>
    <property type="molecule type" value="Genomic_DNA"/>
</dbReference>
<accession>A0A5C5CPM8</accession>
<sequence length="59" mass="6501">MPYRTGSALLQAIAVKKPGIVTLLPQRDNTRLEPIEYEVRQLCAFAGIPPVPCRRLPAA</sequence>
<reference evidence="1 2" key="1">
    <citation type="journal article" date="2011" name="Int. J. Syst. Evol. Microbiol.">
        <title>Ochrobactrum pecoris sp. nov., isolated from farm animals.</title>
        <authorList>
            <person name="Kampfer P."/>
            <person name="Huber B."/>
            <person name="Busse H.J."/>
            <person name="Scholz H.C."/>
            <person name="Tomaso H."/>
            <person name="Hotzel H."/>
            <person name="Melzer F."/>
        </authorList>
    </citation>
    <scope>NUCLEOTIDE SEQUENCE [LARGE SCALE GENOMIC DNA]</scope>
    <source>
        <strain evidence="1 2">08RB2639</strain>
    </source>
</reference>
<evidence type="ECO:0000313" key="1">
    <source>
        <dbReference type="EMBL" id="TNV13442.1"/>
    </source>
</evidence>
<dbReference type="AlphaFoldDB" id="A0A5C5CPM8"/>
<evidence type="ECO:0000313" key="2">
    <source>
        <dbReference type="Proteomes" id="UP000313390"/>
    </source>
</evidence>
<proteinExistence type="predicted"/>